<keyword evidence="2" id="KW-0488">Methylation</keyword>
<organism evidence="7 8">
    <name type="scientific">Candidatus Giovannonibacteria bacterium RIFCSPLOWO2_01_FULL_46_13</name>
    <dbReference type="NCBI Taxonomy" id="1798352"/>
    <lineage>
        <taxon>Bacteria</taxon>
        <taxon>Candidatus Giovannoniibacteriota</taxon>
    </lineage>
</organism>
<proteinExistence type="predicted"/>
<accession>A0A1F5X5Q5</accession>
<dbReference type="PROSITE" id="PS00409">
    <property type="entry name" value="PROKAR_NTER_METHYL"/>
    <property type="match status" value="1"/>
</dbReference>
<dbReference type="GO" id="GO:0016020">
    <property type="term" value="C:membrane"/>
    <property type="evidence" value="ECO:0007669"/>
    <property type="project" value="UniProtKB-SubCell"/>
</dbReference>
<dbReference type="InterPro" id="IPR002416">
    <property type="entry name" value="T2SS_protein-GspH"/>
</dbReference>
<evidence type="ECO:0000256" key="6">
    <source>
        <dbReference type="SAM" id="Phobius"/>
    </source>
</evidence>
<feature type="transmembrane region" description="Helical" evidence="6">
    <location>
        <begin position="12"/>
        <end position="35"/>
    </location>
</feature>
<evidence type="ECO:0000313" key="8">
    <source>
        <dbReference type="Proteomes" id="UP000178684"/>
    </source>
</evidence>
<dbReference type="Proteomes" id="UP000178684">
    <property type="component" value="Unassembled WGS sequence"/>
</dbReference>
<evidence type="ECO:0000256" key="2">
    <source>
        <dbReference type="ARBA" id="ARBA00022481"/>
    </source>
</evidence>
<evidence type="ECO:0000256" key="4">
    <source>
        <dbReference type="ARBA" id="ARBA00022989"/>
    </source>
</evidence>
<dbReference type="EMBL" id="MFIE01000005">
    <property type="protein sequence ID" value="OGF83190.1"/>
    <property type="molecule type" value="Genomic_DNA"/>
</dbReference>
<dbReference type="PRINTS" id="PR00885">
    <property type="entry name" value="BCTERIALGSPH"/>
</dbReference>
<name>A0A1F5X5Q5_9BACT</name>
<reference evidence="7 8" key="1">
    <citation type="journal article" date="2016" name="Nat. Commun.">
        <title>Thousands of microbial genomes shed light on interconnected biogeochemical processes in an aquifer system.</title>
        <authorList>
            <person name="Anantharaman K."/>
            <person name="Brown C.T."/>
            <person name="Hug L.A."/>
            <person name="Sharon I."/>
            <person name="Castelle C.J."/>
            <person name="Probst A.J."/>
            <person name="Thomas B.C."/>
            <person name="Singh A."/>
            <person name="Wilkins M.J."/>
            <person name="Karaoz U."/>
            <person name="Brodie E.L."/>
            <person name="Williams K.H."/>
            <person name="Hubbard S.S."/>
            <person name="Banfield J.F."/>
        </authorList>
    </citation>
    <scope>NUCLEOTIDE SEQUENCE [LARGE SCALE GENOMIC DNA]</scope>
</reference>
<dbReference type="SUPFAM" id="SSF54523">
    <property type="entry name" value="Pili subunits"/>
    <property type="match status" value="1"/>
</dbReference>
<protein>
    <recommendedName>
        <fullName evidence="9">Type II secretion system protein GspG C-terminal domain-containing protein</fullName>
    </recommendedName>
</protein>
<evidence type="ECO:0000313" key="7">
    <source>
        <dbReference type="EMBL" id="OGF83190.1"/>
    </source>
</evidence>
<evidence type="ECO:0008006" key="9">
    <source>
        <dbReference type="Google" id="ProtNLM"/>
    </source>
</evidence>
<dbReference type="GO" id="GO:0015627">
    <property type="term" value="C:type II protein secretion system complex"/>
    <property type="evidence" value="ECO:0007669"/>
    <property type="project" value="InterPro"/>
</dbReference>
<comment type="subcellular location">
    <subcellularLocation>
        <location evidence="1">Membrane</location>
        <topology evidence="1">Single-pass membrane protein</topology>
    </subcellularLocation>
</comment>
<dbReference type="GO" id="GO:0015628">
    <property type="term" value="P:protein secretion by the type II secretion system"/>
    <property type="evidence" value="ECO:0007669"/>
    <property type="project" value="InterPro"/>
</dbReference>
<dbReference type="InterPro" id="IPR045584">
    <property type="entry name" value="Pilin-like"/>
</dbReference>
<gene>
    <name evidence="7" type="ORF">A3B18_00565</name>
</gene>
<keyword evidence="4 6" id="KW-1133">Transmembrane helix</keyword>
<sequence length="165" mass="17644">MFMETLGGKRGFTLIELLVVIAIIGILASVVLAALNNSQKKANDAKVKLQIEQIRTAAQLYYTQYNHYSPEDADDDSCDAPANDDSMFDDVTSNMDSLVDEDNYPPGTEVTCHHDADNDDDAIAFAVSATLSSSAPNDADNWCVDSTGASMAIASPLGNNDVTCN</sequence>
<comment type="caution">
    <text evidence="7">The sequence shown here is derived from an EMBL/GenBank/DDBJ whole genome shotgun (WGS) entry which is preliminary data.</text>
</comment>
<dbReference type="AlphaFoldDB" id="A0A1F5X5Q5"/>
<dbReference type="PANTHER" id="PTHR30093">
    <property type="entry name" value="GENERAL SECRETION PATHWAY PROTEIN G"/>
    <property type="match status" value="1"/>
</dbReference>
<evidence type="ECO:0000256" key="3">
    <source>
        <dbReference type="ARBA" id="ARBA00022692"/>
    </source>
</evidence>
<evidence type="ECO:0000256" key="1">
    <source>
        <dbReference type="ARBA" id="ARBA00004167"/>
    </source>
</evidence>
<keyword evidence="5 6" id="KW-0472">Membrane</keyword>
<dbReference type="Gene3D" id="3.30.700.10">
    <property type="entry name" value="Glycoprotein, Type 4 Pilin"/>
    <property type="match status" value="1"/>
</dbReference>
<dbReference type="Pfam" id="PF07963">
    <property type="entry name" value="N_methyl"/>
    <property type="match status" value="1"/>
</dbReference>
<keyword evidence="3 6" id="KW-0812">Transmembrane</keyword>
<dbReference type="InterPro" id="IPR012902">
    <property type="entry name" value="N_methyl_site"/>
</dbReference>
<dbReference type="NCBIfam" id="TIGR02532">
    <property type="entry name" value="IV_pilin_GFxxxE"/>
    <property type="match status" value="1"/>
</dbReference>
<evidence type="ECO:0000256" key="5">
    <source>
        <dbReference type="ARBA" id="ARBA00023136"/>
    </source>
</evidence>